<dbReference type="Pfam" id="PF00240">
    <property type="entry name" value="ubiquitin"/>
    <property type="match status" value="1"/>
</dbReference>
<organism evidence="3 4">
    <name type="scientific">Sinanodonta woodiana</name>
    <name type="common">Chinese pond mussel</name>
    <name type="synonym">Anodonta woodiana</name>
    <dbReference type="NCBI Taxonomy" id="1069815"/>
    <lineage>
        <taxon>Eukaryota</taxon>
        <taxon>Metazoa</taxon>
        <taxon>Spiralia</taxon>
        <taxon>Lophotrochozoa</taxon>
        <taxon>Mollusca</taxon>
        <taxon>Bivalvia</taxon>
        <taxon>Autobranchia</taxon>
        <taxon>Heteroconchia</taxon>
        <taxon>Palaeoheterodonta</taxon>
        <taxon>Unionida</taxon>
        <taxon>Unionoidea</taxon>
        <taxon>Unionidae</taxon>
        <taxon>Unioninae</taxon>
        <taxon>Sinanodonta</taxon>
    </lineage>
</organism>
<dbReference type="PANTHER" id="PTHR47824">
    <property type="entry name" value="UBIQUITIN-LIKE DOMAIN-CONTAINING PROTEIN"/>
    <property type="match status" value="1"/>
</dbReference>
<dbReference type="InterPro" id="IPR003325">
    <property type="entry name" value="TerD"/>
</dbReference>
<comment type="caution">
    <text evidence="3">The sequence shown here is derived from an EMBL/GenBank/DDBJ whole genome shotgun (WGS) entry which is preliminary data.</text>
</comment>
<dbReference type="SUPFAM" id="SSF54236">
    <property type="entry name" value="Ubiquitin-like"/>
    <property type="match status" value="1"/>
</dbReference>
<evidence type="ECO:0000259" key="1">
    <source>
        <dbReference type="PROSITE" id="PS50053"/>
    </source>
</evidence>
<dbReference type="CDD" id="cd17039">
    <property type="entry name" value="Ubl_ubiquitin_like"/>
    <property type="match status" value="1"/>
</dbReference>
<dbReference type="Pfam" id="PF00092">
    <property type="entry name" value="VWA"/>
    <property type="match status" value="1"/>
</dbReference>
<dbReference type="Proteomes" id="UP001634394">
    <property type="component" value="Unassembled WGS sequence"/>
</dbReference>
<dbReference type="Gene3D" id="2.60.60.30">
    <property type="entry name" value="sav2460 like domains"/>
    <property type="match status" value="1"/>
</dbReference>
<evidence type="ECO:0000313" key="3">
    <source>
        <dbReference type="EMBL" id="KAL3869273.1"/>
    </source>
</evidence>
<feature type="domain" description="Ubiquitin-like" evidence="1">
    <location>
        <begin position="339"/>
        <end position="408"/>
    </location>
</feature>
<keyword evidence="4" id="KW-1185">Reference proteome</keyword>
<dbReference type="InterPro" id="IPR036465">
    <property type="entry name" value="vWFA_dom_sf"/>
</dbReference>
<dbReference type="Gene3D" id="3.10.20.90">
    <property type="entry name" value="Phosphatidylinositol 3-kinase Catalytic Subunit, Chain A, domain 1"/>
    <property type="match status" value="1"/>
</dbReference>
<dbReference type="Gene3D" id="3.40.50.410">
    <property type="entry name" value="von Willebrand factor, type A domain"/>
    <property type="match status" value="1"/>
</dbReference>
<dbReference type="PANTHER" id="PTHR47824:SF3">
    <property type="entry name" value="UBIQUITIN-LIKE DOMAIN-CONTAINING PROTEIN"/>
    <property type="match status" value="1"/>
</dbReference>
<dbReference type="CDD" id="cd00198">
    <property type="entry name" value="vWFA"/>
    <property type="match status" value="1"/>
</dbReference>
<evidence type="ECO:0000313" key="4">
    <source>
        <dbReference type="Proteomes" id="UP001634394"/>
    </source>
</evidence>
<protein>
    <recommendedName>
        <fullName evidence="5">Ubiquitin-like domain-containing protein</fullName>
    </recommendedName>
</protein>
<dbReference type="Pfam" id="PF02342">
    <property type="entry name" value="TerD"/>
    <property type="match status" value="1"/>
</dbReference>
<gene>
    <name evidence="3" type="ORF">ACJMK2_041976</name>
</gene>
<evidence type="ECO:0008006" key="5">
    <source>
        <dbReference type="Google" id="ProtNLM"/>
    </source>
</evidence>
<dbReference type="SMART" id="SM00213">
    <property type="entry name" value="UBQ"/>
    <property type="match status" value="1"/>
</dbReference>
<evidence type="ECO:0000259" key="2">
    <source>
        <dbReference type="PROSITE" id="PS50234"/>
    </source>
</evidence>
<sequence>MASGKDIYEIVFSFDTTGSMYGCLEEVRSNLGDIVQDLRNNIPGIRIAIFAHGDYCDKNVTYVTTYKDFSNDASTLCNFVRTVGKTGGGDEPECYELVMREVQEKLSWSPISQKALVIIGDAPPHEASEAQNYLHIDWRVEAVKLRNMGVKIYAVECYGHSTEFYHRISSQTFGGYFQLRDIKEIKGLIMKICFREAGLAHLNAGSVLSSTATTSTKTETSAVKTDSKATDASPAPTLFAIKAEALICDKCKVGKLSEEFPPDSLTEECDHPSTICLRCVVAYATEKGCCPYDGCGKEIHPTNMNLKWFKAILDEMFLDYNEVVAENQKKAFSSDKDMLCVSTMNGDTMWIEYKEEMTIQSLKEKVKQHFSVEEKQQRLLFNGLRLKGKDARLRDLLVTKNSTVYLLIPLYCVPEDLNHVVFDLSWDFPESNPDFLDASCFAFKNTEFVQLIDWNHSSEEYYLKNSIKHSEENFKSSGGKKGHQKINVYLKQVPKDITHIYFTLSSWKSPNLSAFSNPSLQFYEASEPDSDLCETTFVHGLNSQAVIMCYLARHGNQWEIHECQESEALVNGNARNYEPIRARISKCISEADEE</sequence>
<feature type="domain" description="VWFA" evidence="2">
    <location>
        <begin position="9"/>
        <end position="192"/>
    </location>
</feature>
<dbReference type="PROSITE" id="PS50234">
    <property type="entry name" value="VWFA"/>
    <property type="match status" value="1"/>
</dbReference>
<dbReference type="InterPro" id="IPR000626">
    <property type="entry name" value="Ubiquitin-like_dom"/>
</dbReference>
<dbReference type="SUPFAM" id="SSF53300">
    <property type="entry name" value="vWA-like"/>
    <property type="match status" value="1"/>
</dbReference>
<dbReference type="EMBL" id="JBJQND010000008">
    <property type="protein sequence ID" value="KAL3869273.1"/>
    <property type="molecule type" value="Genomic_DNA"/>
</dbReference>
<dbReference type="CDD" id="cd06974">
    <property type="entry name" value="TerD_like"/>
    <property type="match status" value="1"/>
</dbReference>
<dbReference type="InterPro" id="IPR029071">
    <property type="entry name" value="Ubiquitin-like_domsf"/>
</dbReference>
<dbReference type="InterPro" id="IPR002035">
    <property type="entry name" value="VWF_A"/>
</dbReference>
<accession>A0ABD3W8W1</accession>
<dbReference type="PROSITE" id="PS50053">
    <property type="entry name" value="UBIQUITIN_2"/>
    <property type="match status" value="1"/>
</dbReference>
<dbReference type="AlphaFoldDB" id="A0ABD3W8W1"/>
<name>A0ABD3W8W1_SINWO</name>
<proteinExistence type="predicted"/>
<reference evidence="3 4" key="1">
    <citation type="submission" date="2024-11" db="EMBL/GenBank/DDBJ databases">
        <title>Chromosome-level genome assembly of the freshwater bivalve Anodonta woodiana.</title>
        <authorList>
            <person name="Chen X."/>
        </authorList>
    </citation>
    <scope>NUCLEOTIDE SEQUENCE [LARGE SCALE GENOMIC DNA]</scope>
    <source>
        <strain evidence="3">MN2024</strain>
        <tissue evidence="3">Gills</tissue>
    </source>
</reference>